<dbReference type="Gene3D" id="3.40.50.1820">
    <property type="entry name" value="alpha/beta hydrolase"/>
    <property type="match status" value="1"/>
</dbReference>
<dbReference type="EMBL" id="JAWJAY010000001">
    <property type="protein sequence ID" value="MDV2884651.1"/>
    <property type="molecule type" value="Genomic_DNA"/>
</dbReference>
<dbReference type="RefSeq" id="WP_323466111.1">
    <property type="nucleotide sequence ID" value="NZ_CP144224.1"/>
</dbReference>
<comment type="caution">
    <text evidence="3">The sequence shown here is derived from an EMBL/GenBank/DDBJ whole genome shotgun (WGS) entry which is preliminary data.</text>
</comment>
<keyword evidence="1" id="KW-0472">Membrane</keyword>
<protein>
    <submittedName>
        <fullName evidence="3">Alpha/beta family hydrolase</fullName>
    </submittedName>
</protein>
<dbReference type="SUPFAM" id="SSF53474">
    <property type="entry name" value="alpha/beta-Hydrolases"/>
    <property type="match status" value="1"/>
</dbReference>
<dbReference type="GO" id="GO:0016787">
    <property type="term" value="F:hydrolase activity"/>
    <property type="evidence" value="ECO:0007669"/>
    <property type="project" value="UniProtKB-KW"/>
</dbReference>
<gene>
    <name evidence="3" type="ORF">RYX45_05640</name>
</gene>
<name>A0AAJ2KTC8_ALKPS</name>
<dbReference type="Proteomes" id="UP001285636">
    <property type="component" value="Unassembled WGS sequence"/>
</dbReference>
<accession>A0AAJ2KTC8</accession>
<evidence type="ECO:0000313" key="3">
    <source>
        <dbReference type="EMBL" id="MDV2884651.1"/>
    </source>
</evidence>
<evidence type="ECO:0000313" key="4">
    <source>
        <dbReference type="Proteomes" id="UP001285636"/>
    </source>
</evidence>
<proteinExistence type="predicted"/>
<sequence>MMKKILTKKTVLLAFITLSILVILVLSIFLIWTQITYSAIDSEQLHIAEIEDSEDGWSIYRAENADKGIILYPGAKVEPKAYAYLAQELSKQNITVAIPSVRLNLAIFDVSKANELIQNDTNIEWYIAGHSMGGAAAAMYADRNLDRLNGLILLGAYAASNDVLSNSNLPVLSISGEVDGLSTPEKIKEYSSNIPKTTTFIEIPGGNHAYFGVYGSQSGDNEAKITVSEQQEIIIETIVSWLDTVHSTP</sequence>
<keyword evidence="1" id="KW-1133">Transmembrane helix</keyword>
<dbReference type="Pfam" id="PF12695">
    <property type="entry name" value="Abhydrolase_5"/>
    <property type="match status" value="1"/>
</dbReference>
<dbReference type="AlphaFoldDB" id="A0AAJ2KTC8"/>
<keyword evidence="1" id="KW-0812">Transmembrane</keyword>
<evidence type="ECO:0000259" key="2">
    <source>
        <dbReference type="Pfam" id="PF12695"/>
    </source>
</evidence>
<dbReference type="InterPro" id="IPR029059">
    <property type="entry name" value="AB_hydrolase_5"/>
</dbReference>
<feature type="domain" description="Alpha/beta hydrolase fold-5" evidence="2">
    <location>
        <begin position="68"/>
        <end position="232"/>
    </location>
</feature>
<dbReference type="InterPro" id="IPR029058">
    <property type="entry name" value="AB_hydrolase_fold"/>
</dbReference>
<feature type="transmembrane region" description="Helical" evidence="1">
    <location>
        <begin position="12"/>
        <end position="32"/>
    </location>
</feature>
<reference evidence="3" key="1">
    <citation type="submission" date="2023-10" db="EMBL/GenBank/DDBJ databases">
        <title>Screening of Alkalihalophilus pseudofirmusBZ-TG-HK211 and Its Alleviation of Salt Stress on Rapeseed Growth.</title>
        <authorList>
            <person name="Zhao B."/>
            <person name="Guo T."/>
        </authorList>
    </citation>
    <scope>NUCLEOTIDE SEQUENCE</scope>
    <source>
        <strain evidence="3">BZ-TG-HK211</strain>
    </source>
</reference>
<keyword evidence="3" id="KW-0378">Hydrolase</keyword>
<organism evidence="3 4">
    <name type="scientific">Alkalihalophilus pseudofirmus</name>
    <name type="common">Bacillus pseudofirmus</name>
    <dbReference type="NCBI Taxonomy" id="79885"/>
    <lineage>
        <taxon>Bacteria</taxon>
        <taxon>Bacillati</taxon>
        <taxon>Bacillota</taxon>
        <taxon>Bacilli</taxon>
        <taxon>Bacillales</taxon>
        <taxon>Bacillaceae</taxon>
        <taxon>Alkalihalophilus</taxon>
    </lineage>
</organism>
<evidence type="ECO:0000256" key="1">
    <source>
        <dbReference type="SAM" id="Phobius"/>
    </source>
</evidence>